<dbReference type="PANTHER" id="PTHR46825:SF11">
    <property type="entry name" value="PENICILLIN-BINDING PROTEIN 4"/>
    <property type="match status" value="1"/>
</dbReference>
<proteinExistence type="predicted"/>
<dbReference type="Gene3D" id="3.40.710.10">
    <property type="entry name" value="DD-peptidase/beta-lactamase superfamily"/>
    <property type="match status" value="1"/>
</dbReference>
<dbReference type="InterPro" id="IPR012338">
    <property type="entry name" value="Beta-lactam/transpept-like"/>
</dbReference>
<accession>M5B0V7</accession>
<evidence type="ECO:0000256" key="2">
    <source>
        <dbReference type="ARBA" id="ARBA00023136"/>
    </source>
</evidence>
<keyword evidence="2" id="KW-0472">Membrane</keyword>
<evidence type="ECO:0000256" key="1">
    <source>
        <dbReference type="ARBA" id="ARBA00004370"/>
    </source>
</evidence>
<dbReference type="InterPro" id="IPR050491">
    <property type="entry name" value="AmpC-like"/>
</dbReference>
<gene>
    <name evidence="4" type="ORF">LVISKB_1501</name>
</gene>
<reference evidence="4 5" key="1">
    <citation type="journal article" date="2013" name="PLoS ONE">
        <title>Genomic Analysis by Deep Sequencing of the Probiotic Lactobacillus brevis KB290 Harboring Nine Plasmids Reveals Genomic Stability.</title>
        <authorList>
            <person name="Fukao M."/>
            <person name="Oshima K."/>
            <person name="Morita H."/>
            <person name="Toh H."/>
            <person name="Suda W."/>
            <person name="Kim S.W."/>
            <person name="Suzuki S."/>
            <person name="Yakabe T."/>
            <person name="Hattori M."/>
            <person name="Yajima N."/>
        </authorList>
    </citation>
    <scope>NUCLEOTIDE SEQUENCE [LARGE SCALE GENOMIC DNA]</scope>
    <source>
        <strain evidence="4 5">KB290</strain>
    </source>
</reference>
<feature type="domain" description="Beta-lactamase-related" evidence="3">
    <location>
        <begin position="77"/>
        <end position="374"/>
    </location>
</feature>
<dbReference type="PANTHER" id="PTHR46825">
    <property type="entry name" value="D-ALANYL-D-ALANINE-CARBOXYPEPTIDASE/ENDOPEPTIDASE AMPH"/>
    <property type="match status" value="1"/>
</dbReference>
<dbReference type="InterPro" id="IPR001466">
    <property type="entry name" value="Beta-lactam-related"/>
</dbReference>
<dbReference type="MEROPS" id="S12.A21"/>
<dbReference type="PATRIC" id="fig|1001583.3.peg.1481"/>
<evidence type="ECO:0000259" key="3">
    <source>
        <dbReference type="Pfam" id="PF00144"/>
    </source>
</evidence>
<dbReference type="GO" id="GO:0016020">
    <property type="term" value="C:membrane"/>
    <property type="evidence" value="ECO:0007669"/>
    <property type="project" value="UniProtKB-SubCell"/>
</dbReference>
<dbReference type="KEGG" id="lbk:LVISKB_1501"/>
<dbReference type="EMBL" id="AP012167">
    <property type="protein sequence ID" value="BAN07136.1"/>
    <property type="molecule type" value="Genomic_DNA"/>
</dbReference>
<comment type="subcellular location">
    <subcellularLocation>
        <location evidence="1">Membrane</location>
    </subcellularLocation>
</comment>
<dbReference type="Proteomes" id="UP000012042">
    <property type="component" value="Chromosome"/>
</dbReference>
<dbReference type="AlphaFoldDB" id="M5B0V7"/>
<name>M5B0V7_LEVBR</name>
<dbReference type="HOGENOM" id="CLU_020027_3_0_9"/>
<dbReference type="SUPFAM" id="SSF56601">
    <property type="entry name" value="beta-lactamase/transpeptidase-like"/>
    <property type="match status" value="1"/>
</dbReference>
<organism evidence="4 5">
    <name type="scientific">Levilactobacillus brevis KB290</name>
    <dbReference type="NCBI Taxonomy" id="1001583"/>
    <lineage>
        <taxon>Bacteria</taxon>
        <taxon>Bacillati</taxon>
        <taxon>Bacillota</taxon>
        <taxon>Bacilli</taxon>
        <taxon>Lactobacillales</taxon>
        <taxon>Lactobacillaceae</taxon>
        <taxon>Levilactobacillus</taxon>
    </lineage>
</organism>
<evidence type="ECO:0000313" key="5">
    <source>
        <dbReference type="Proteomes" id="UP000012042"/>
    </source>
</evidence>
<dbReference type="Pfam" id="PF00144">
    <property type="entry name" value="Beta-lactamase"/>
    <property type="match status" value="1"/>
</dbReference>
<protein>
    <submittedName>
        <fullName evidence="4">Putative penicillin-binding protein pbpX</fullName>
    </submittedName>
</protein>
<evidence type="ECO:0000313" key="4">
    <source>
        <dbReference type="EMBL" id="BAN07136.1"/>
    </source>
</evidence>
<sequence length="395" mass="43937">MKTMQRRTLGILVVVGLVLGVGGGLAWWFNGQAQMKPDTTANRQTVVKPVKPQPKKKAKPRPKSTIKATAATREIDAILRANRFVGTALVVRSGKIIYEQGMGYADATRHKTNGVNSVYQLASVQKSLTAGLVMKLAAENKLALTDPLAKYYPRIKGARRITLRDMLDMKSGLRLVAFPDKLNSENGMLRFVQKNVISQPQNIGKWDYSPVNFMLLAGIIQQVSGESYRQYFTDNIIRPWHLNHTGFVFNMAHRRAYSQGYQNSDMADVAATYNSRYPESRASMFYQFGTGQVYMSVHDLFVAERNMLQGKLYPASDVNTLLTPGSSSMYGGGAYVYPNYIRVHGLAYGYEATALVSKTGQDGVVLLSNYYRANQLSQTPAMQIWNLLSAGQLKS</sequence>